<dbReference type="EnsemblPlants" id="EMT14389">
    <property type="protein sequence ID" value="EMT14389"/>
    <property type="gene ID" value="F775_24601"/>
</dbReference>
<name>N1QVF9_AEGTA</name>
<sequence length="101" mass="10549">MAPPPPPATDERTVSAGDTHEAGTCVVVLAVGTYLLLCVVPVYIYLLQGGLTGRSIYQLELINGVALPPPVTGQSFRPSAKVSVQQLVSNTGGEKTTLDKN</sequence>
<reference evidence="1" key="1">
    <citation type="submission" date="2015-06" db="UniProtKB">
        <authorList>
            <consortium name="EnsemblPlants"/>
        </authorList>
    </citation>
    <scope>IDENTIFICATION</scope>
</reference>
<accession>N1QVF9</accession>
<dbReference type="AlphaFoldDB" id="N1QVF9"/>
<proteinExistence type="predicted"/>
<evidence type="ECO:0000313" key="1">
    <source>
        <dbReference type="EnsemblPlants" id="EMT14389"/>
    </source>
</evidence>
<protein>
    <submittedName>
        <fullName evidence="1">Uncharacterized protein</fullName>
    </submittedName>
</protein>
<organism evidence="1">
    <name type="scientific">Aegilops tauschii</name>
    <name type="common">Tausch's goatgrass</name>
    <name type="synonym">Aegilops squarrosa</name>
    <dbReference type="NCBI Taxonomy" id="37682"/>
    <lineage>
        <taxon>Eukaryota</taxon>
        <taxon>Viridiplantae</taxon>
        <taxon>Streptophyta</taxon>
        <taxon>Embryophyta</taxon>
        <taxon>Tracheophyta</taxon>
        <taxon>Spermatophyta</taxon>
        <taxon>Magnoliopsida</taxon>
        <taxon>Liliopsida</taxon>
        <taxon>Poales</taxon>
        <taxon>Poaceae</taxon>
        <taxon>BOP clade</taxon>
        <taxon>Pooideae</taxon>
        <taxon>Triticodae</taxon>
        <taxon>Triticeae</taxon>
        <taxon>Triticinae</taxon>
        <taxon>Aegilops</taxon>
    </lineage>
</organism>